<sequence>MLNLSIEQLESKILSGNGLNSLTDNELYQVAKHFVGDAPPSHIPRETVIGILSEQESVKNWQNDIKSKAAQIAAETVQNVQSKIAENSDNPMVVKIKESFGKWLQDSGYNVQELTVKLDANSDGIISIEEISNFIVDLTGNQPPAWVLTHISSILDKNMDGEILVSELWQYLEELGFQMPVIEEPVIEEPEVELPIVEDNLDEFEREFDNDSSEIEVKEIPEIENIQPEESIEEAQEIPIIEQPSVSTSIEKTIETLEKSRLHSEANEIIANSSSGFCTLKVERIERNLMVSDTYRGGKTLTGILDNGPFSIAVLFEPEFNDFIDQNVSKNKLVSFEAALFEWSSGLRKAKLKGKSLELKD</sequence>
<dbReference type="InterPro" id="IPR018247">
    <property type="entry name" value="EF_Hand_1_Ca_BS"/>
</dbReference>
<organism evidence="2">
    <name type="scientific">uncultured Poseidoniia archaeon</name>
    <dbReference type="NCBI Taxonomy" id="1697135"/>
    <lineage>
        <taxon>Archaea</taxon>
        <taxon>Methanobacteriati</taxon>
        <taxon>Thermoplasmatota</taxon>
        <taxon>Candidatus Poseidoniia</taxon>
        <taxon>environmental samples</taxon>
    </lineage>
</organism>
<name>A0A1B1TG00_9ARCH</name>
<accession>A0A1B1TG00</accession>
<dbReference type="GO" id="GO:0005509">
    <property type="term" value="F:calcium ion binding"/>
    <property type="evidence" value="ECO:0007669"/>
    <property type="project" value="InterPro"/>
</dbReference>
<dbReference type="Gene3D" id="1.10.238.10">
    <property type="entry name" value="EF-hand"/>
    <property type="match status" value="1"/>
</dbReference>
<dbReference type="InterPro" id="IPR011992">
    <property type="entry name" value="EF-hand-dom_pair"/>
</dbReference>
<dbReference type="AlphaFoldDB" id="A0A1B1TG00"/>
<feature type="domain" description="EF-hand" evidence="1">
    <location>
        <begin position="117"/>
        <end position="141"/>
    </location>
</feature>
<dbReference type="SUPFAM" id="SSF47473">
    <property type="entry name" value="EF-hand"/>
    <property type="match status" value="1"/>
</dbReference>
<reference evidence="2" key="1">
    <citation type="submission" date="2014-11" db="EMBL/GenBank/DDBJ databases">
        <authorList>
            <person name="Zhu J."/>
            <person name="Qi W."/>
            <person name="Song R."/>
        </authorList>
    </citation>
    <scope>NUCLEOTIDE SEQUENCE</scope>
</reference>
<dbReference type="PROSITE" id="PS50222">
    <property type="entry name" value="EF_HAND_2"/>
    <property type="match status" value="1"/>
</dbReference>
<protein>
    <recommendedName>
        <fullName evidence="1">EF-hand domain-containing protein</fullName>
    </recommendedName>
</protein>
<dbReference type="PROSITE" id="PS00018">
    <property type="entry name" value="EF_HAND_1"/>
    <property type="match status" value="1"/>
</dbReference>
<evidence type="ECO:0000259" key="1">
    <source>
        <dbReference type="PROSITE" id="PS50222"/>
    </source>
</evidence>
<proteinExistence type="predicted"/>
<dbReference type="EMBL" id="KP211926">
    <property type="protein sequence ID" value="ANV81192.1"/>
    <property type="molecule type" value="Genomic_DNA"/>
</dbReference>
<reference evidence="2" key="2">
    <citation type="journal article" date="2015" name="ISME J.">
        <title>A new class of marine Euryarchaeota group II from the Mediterranean deep chlorophyll maximum.</title>
        <authorList>
            <person name="Martin-Cuadrado A.B."/>
            <person name="Garcia-Heredia I."/>
            <person name="Molto A.G."/>
            <person name="Lopez-Ubeda R."/>
            <person name="Kimes N."/>
            <person name="Lopez-Garcia P."/>
            <person name="Moreira D."/>
            <person name="Rodriguez-Valera F."/>
        </authorList>
    </citation>
    <scope>NUCLEOTIDE SEQUENCE</scope>
</reference>
<evidence type="ECO:0000313" key="2">
    <source>
        <dbReference type="EMBL" id="ANV81192.1"/>
    </source>
</evidence>
<dbReference type="InterPro" id="IPR002048">
    <property type="entry name" value="EF_hand_dom"/>
</dbReference>